<accession>A0A8S1FEE6</accession>
<protein>
    <submittedName>
        <fullName evidence="2">Uncharacterized protein</fullName>
    </submittedName>
</protein>
<proteinExistence type="predicted"/>
<feature type="region of interest" description="Disordered" evidence="1">
    <location>
        <begin position="116"/>
        <end position="136"/>
    </location>
</feature>
<dbReference type="Proteomes" id="UP000494206">
    <property type="component" value="Unassembled WGS sequence"/>
</dbReference>
<reference evidence="2 3" key="1">
    <citation type="submission" date="2020-04" db="EMBL/GenBank/DDBJ databases">
        <authorList>
            <person name="Laetsch R D."/>
            <person name="Stevens L."/>
            <person name="Kumar S."/>
            <person name="Blaxter L. M."/>
        </authorList>
    </citation>
    <scope>NUCLEOTIDE SEQUENCE [LARGE SCALE GENOMIC DNA]</scope>
</reference>
<gene>
    <name evidence="2" type="ORF">CBOVIS_LOCUS11910</name>
</gene>
<feature type="region of interest" description="Disordered" evidence="1">
    <location>
        <begin position="29"/>
        <end position="60"/>
    </location>
</feature>
<name>A0A8S1FEE6_9PELO</name>
<evidence type="ECO:0000313" key="3">
    <source>
        <dbReference type="Proteomes" id="UP000494206"/>
    </source>
</evidence>
<evidence type="ECO:0000313" key="2">
    <source>
        <dbReference type="EMBL" id="CAB3410378.1"/>
    </source>
</evidence>
<evidence type="ECO:0000256" key="1">
    <source>
        <dbReference type="SAM" id="MobiDB-lite"/>
    </source>
</evidence>
<organism evidence="2 3">
    <name type="scientific">Caenorhabditis bovis</name>
    <dbReference type="NCBI Taxonomy" id="2654633"/>
    <lineage>
        <taxon>Eukaryota</taxon>
        <taxon>Metazoa</taxon>
        <taxon>Ecdysozoa</taxon>
        <taxon>Nematoda</taxon>
        <taxon>Chromadorea</taxon>
        <taxon>Rhabditida</taxon>
        <taxon>Rhabditina</taxon>
        <taxon>Rhabditomorpha</taxon>
        <taxon>Rhabditoidea</taxon>
        <taxon>Rhabditidae</taxon>
        <taxon>Peloderinae</taxon>
        <taxon>Caenorhabditis</taxon>
    </lineage>
</organism>
<dbReference type="EMBL" id="CADEPM010000010">
    <property type="protein sequence ID" value="CAB3410378.1"/>
    <property type="molecule type" value="Genomic_DNA"/>
</dbReference>
<keyword evidence="3" id="KW-1185">Reference proteome</keyword>
<dbReference type="AlphaFoldDB" id="A0A8S1FEE6"/>
<comment type="caution">
    <text evidence="2">The sequence shown here is derived from an EMBL/GenBank/DDBJ whole genome shotgun (WGS) entry which is preliminary data.</text>
</comment>
<sequence>MKPEPVDPIFNNIEAAQNGGDVAKRVAERELDGELKSKRSRNASRRSNSEDDSSSEATVIQPKKIKLSEVAKLLEENRSNGKLSIATITAMEELLSQHGYTKHITRSTVDASANAVNAESAEKLPTPATVQSPATPPSTACLATFTTPTSIESRSITTGIDGLAHPVGVESHNTSTVAQQAASSGPVAQENNSPMTVHAWWGGEQPVLNAITYLVRSKLENNPEANYAKLRWLSLQIYELFLNSDESMNPFLEFVYGKTKDMSRVEKAVNFAKSVINMKASSTNVFAGYPGK</sequence>